<accession>A0ABS4SA70</accession>
<evidence type="ECO:0000256" key="7">
    <source>
        <dbReference type="ARBA" id="ARBA00035120"/>
    </source>
</evidence>
<feature type="transmembrane region" description="Helical" evidence="10">
    <location>
        <begin position="33"/>
        <end position="52"/>
    </location>
</feature>
<evidence type="ECO:0000256" key="2">
    <source>
        <dbReference type="ARBA" id="ARBA00022475"/>
    </source>
</evidence>
<name>A0ABS4SA70_9BACI</name>
<feature type="transmembrane region" description="Helical" evidence="10">
    <location>
        <begin position="94"/>
        <end position="115"/>
    </location>
</feature>
<protein>
    <recommendedName>
        <fullName evidence="10">Fluoride-specific ion channel FluC</fullName>
    </recommendedName>
</protein>
<comment type="caution">
    <text evidence="11">The sequence shown here is derived from an EMBL/GenBank/DDBJ whole genome shotgun (WGS) entry which is preliminary data.</text>
</comment>
<comment type="function">
    <text evidence="9 10">Fluoride-specific ion channel. Important for reducing fluoride concentration in the cell, thus reducing its toxicity.</text>
</comment>
<keyword evidence="2 10" id="KW-1003">Cell membrane</keyword>
<dbReference type="InterPro" id="IPR003691">
    <property type="entry name" value="FluC"/>
</dbReference>
<dbReference type="RefSeq" id="WP_226981297.1">
    <property type="nucleotide sequence ID" value="NZ_JAGIKX010000014.1"/>
</dbReference>
<comment type="activity regulation">
    <text evidence="10">Na(+) is not transported, but it plays an essential structural role and its presence is essential for fluoride channel function.</text>
</comment>
<dbReference type="PANTHER" id="PTHR28259">
    <property type="entry name" value="FLUORIDE EXPORT PROTEIN 1-RELATED"/>
    <property type="match status" value="1"/>
</dbReference>
<evidence type="ECO:0000256" key="3">
    <source>
        <dbReference type="ARBA" id="ARBA00022692"/>
    </source>
</evidence>
<evidence type="ECO:0000313" key="12">
    <source>
        <dbReference type="Proteomes" id="UP001519294"/>
    </source>
</evidence>
<keyword evidence="10" id="KW-0479">Metal-binding</keyword>
<feature type="transmembrane region" description="Helical" evidence="10">
    <location>
        <begin position="64"/>
        <end position="82"/>
    </location>
</feature>
<keyword evidence="5 10" id="KW-0472">Membrane</keyword>
<evidence type="ECO:0000256" key="6">
    <source>
        <dbReference type="ARBA" id="ARBA00023303"/>
    </source>
</evidence>
<evidence type="ECO:0000256" key="4">
    <source>
        <dbReference type="ARBA" id="ARBA00022989"/>
    </source>
</evidence>
<dbReference type="EMBL" id="JAGIKX010000014">
    <property type="protein sequence ID" value="MBP2257779.1"/>
    <property type="molecule type" value="Genomic_DNA"/>
</dbReference>
<keyword evidence="6 10" id="KW-0407">Ion channel</keyword>
<dbReference type="PANTHER" id="PTHR28259:SF1">
    <property type="entry name" value="FLUORIDE EXPORT PROTEIN 1-RELATED"/>
    <property type="match status" value="1"/>
</dbReference>
<evidence type="ECO:0000256" key="9">
    <source>
        <dbReference type="ARBA" id="ARBA00049940"/>
    </source>
</evidence>
<keyword evidence="10" id="KW-0915">Sodium</keyword>
<dbReference type="HAMAP" id="MF_00454">
    <property type="entry name" value="FluC"/>
    <property type="match status" value="1"/>
</dbReference>
<keyword evidence="10" id="KW-0813">Transport</keyword>
<keyword evidence="3 10" id="KW-0812">Transmembrane</keyword>
<comment type="similarity">
    <text evidence="7 10">Belongs to the fluoride channel Fluc/FEX (TC 1.A.43) family.</text>
</comment>
<feature type="binding site" evidence="10">
    <location>
        <position position="77"/>
    </location>
    <ligand>
        <name>Na(+)</name>
        <dbReference type="ChEBI" id="CHEBI:29101"/>
        <note>structural</note>
    </ligand>
</feature>
<proteinExistence type="inferred from homology"/>
<sequence length="130" mass="14554">MKINLLFVMIGGFFGAISRYVLGEWIQTDTVFPLGTLLVNLLGCFAMGWFLTFVGRRRIIRPELTVMIGTGFIGSFTTFSTFSMETIHLFQSDFILLGILYVLITIIVGLLLAYFGRKVALANRKEGDSL</sequence>
<keyword evidence="10" id="KW-0406">Ion transport</keyword>
<evidence type="ECO:0000256" key="10">
    <source>
        <dbReference type="HAMAP-Rule" id="MF_00454"/>
    </source>
</evidence>
<dbReference type="Pfam" id="PF02537">
    <property type="entry name" value="CRCB"/>
    <property type="match status" value="1"/>
</dbReference>
<organism evidence="11 12">
    <name type="scientific">Virgibacillus alimentarius</name>
    <dbReference type="NCBI Taxonomy" id="698769"/>
    <lineage>
        <taxon>Bacteria</taxon>
        <taxon>Bacillati</taxon>
        <taxon>Bacillota</taxon>
        <taxon>Bacilli</taxon>
        <taxon>Bacillales</taxon>
        <taxon>Bacillaceae</taxon>
        <taxon>Virgibacillus</taxon>
    </lineage>
</organism>
<keyword evidence="4 10" id="KW-1133">Transmembrane helix</keyword>
<dbReference type="Proteomes" id="UP001519294">
    <property type="component" value="Unassembled WGS sequence"/>
</dbReference>
<evidence type="ECO:0000256" key="5">
    <source>
        <dbReference type="ARBA" id="ARBA00023136"/>
    </source>
</evidence>
<evidence type="ECO:0000256" key="8">
    <source>
        <dbReference type="ARBA" id="ARBA00035585"/>
    </source>
</evidence>
<keyword evidence="12" id="KW-1185">Reference proteome</keyword>
<gene>
    <name evidence="10" type="primary">fluC</name>
    <name evidence="10" type="synonym">crcB</name>
    <name evidence="11" type="ORF">J2Z81_001733</name>
</gene>
<evidence type="ECO:0000256" key="1">
    <source>
        <dbReference type="ARBA" id="ARBA00004651"/>
    </source>
</evidence>
<evidence type="ECO:0000313" key="11">
    <source>
        <dbReference type="EMBL" id="MBP2257779.1"/>
    </source>
</evidence>
<comment type="subcellular location">
    <subcellularLocation>
        <location evidence="1 10">Cell membrane</location>
        <topology evidence="1 10">Multi-pass membrane protein</topology>
    </subcellularLocation>
</comment>
<feature type="binding site" evidence="10">
    <location>
        <position position="74"/>
    </location>
    <ligand>
        <name>Na(+)</name>
        <dbReference type="ChEBI" id="CHEBI:29101"/>
        <note>structural</note>
    </ligand>
</feature>
<reference evidence="11 12" key="1">
    <citation type="submission" date="2021-03" db="EMBL/GenBank/DDBJ databases">
        <title>Genomic Encyclopedia of Type Strains, Phase IV (KMG-IV): sequencing the most valuable type-strain genomes for metagenomic binning, comparative biology and taxonomic classification.</title>
        <authorList>
            <person name="Goeker M."/>
        </authorList>
    </citation>
    <scope>NUCLEOTIDE SEQUENCE [LARGE SCALE GENOMIC DNA]</scope>
    <source>
        <strain evidence="11 12">DSM 25790</strain>
    </source>
</reference>
<dbReference type="NCBIfam" id="TIGR00494">
    <property type="entry name" value="crcB"/>
    <property type="match status" value="1"/>
</dbReference>
<comment type="catalytic activity">
    <reaction evidence="8">
        <text>fluoride(in) = fluoride(out)</text>
        <dbReference type="Rhea" id="RHEA:76159"/>
        <dbReference type="ChEBI" id="CHEBI:17051"/>
    </reaction>
    <physiologicalReaction direction="left-to-right" evidence="8">
        <dbReference type="Rhea" id="RHEA:76160"/>
    </physiologicalReaction>
</comment>